<evidence type="ECO:0008006" key="3">
    <source>
        <dbReference type="Google" id="ProtNLM"/>
    </source>
</evidence>
<evidence type="ECO:0000313" key="2">
    <source>
        <dbReference type="Proteomes" id="UP001181693"/>
    </source>
</evidence>
<reference evidence="1" key="1">
    <citation type="thesis" date="2020" institute="ProQuest LLC" country="789 East Eisenhower Parkway, Ann Arbor, MI, USA">
        <title>Comparative Genomics and Chromosome Evolution.</title>
        <authorList>
            <person name="Mudd A.B."/>
        </authorList>
    </citation>
    <scope>NUCLEOTIDE SEQUENCE</scope>
    <source>
        <strain evidence="1">1538</strain>
        <tissue evidence="1">Blood</tissue>
    </source>
</reference>
<gene>
    <name evidence="1" type="ORF">GDO54_008409</name>
</gene>
<organism evidence="1 2">
    <name type="scientific">Pyxicephalus adspersus</name>
    <name type="common">African bullfrog</name>
    <dbReference type="NCBI Taxonomy" id="30357"/>
    <lineage>
        <taxon>Eukaryota</taxon>
        <taxon>Metazoa</taxon>
        <taxon>Chordata</taxon>
        <taxon>Craniata</taxon>
        <taxon>Vertebrata</taxon>
        <taxon>Euteleostomi</taxon>
        <taxon>Amphibia</taxon>
        <taxon>Batrachia</taxon>
        <taxon>Anura</taxon>
        <taxon>Neobatrachia</taxon>
        <taxon>Ranoidea</taxon>
        <taxon>Pyxicephalidae</taxon>
        <taxon>Pyxicephalinae</taxon>
        <taxon>Pyxicephalus</taxon>
    </lineage>
</organism>
<dbReference type="AlphaFoldDB" id="A0AAV3AYU8"/>
<dbReference type="Proteomes" id="UP001181693">
    <property type="component" value="Unassembled WGS sequence"/>
</dbReference>
<name>A0AAV3AYU8_PYXAD</name>
<protein>
    <recommendedName>
        <fullName evidence="3">Secreted protein</fullName>
    </recommendedName>
</protein>
<comment type="caution">
    <text evidence="1">The sequence shown here is derived from an EMBL/GenBank/DDBJ whole genome shotgun (WGS) entry which is preliminary data.</text>
</comment>
<accession>A0AAV3AYU8</accession>
<keyword evidence="2" id="KW-1185">Reference proteome</keyword>
<dbReference type="EMBL" id="DYDO01000003">
    <property type="protein sequence ID" value="DBA27975.1"/>
    <property type="molecule type" value="Genomic_DNA"/>
</dbReference>
<sequence length="79" mass="9000">MLPKITGHNLTPNLLLCVITVLAYWWHGSHRATVQREPQLLPFSFSDFTLNVFGSEAQLFKLYSNTVWVTCSLPSSFQT</sequence>
<proteinExistence type="predicted"/>
<evidence type="ECO:0000313" key="1">
    <source>
        <dbReference type="EMBL" id="DBA27975.1"/>
    </source>
</evidence>